<feature type="transmembrane region" description="Helical" evidence="4">
    <location>
        <begin position="215"/>
        <end position="243"/>
    </location>
</feature>
<sequence length="528" mass="56157">MRPPHLLLLLLTRAAANSCAAARAGVTTWWDTNAELYADDDERLRAYLASDEYADYVIAWQSYWDGLRQCGEDHCNGFMEDNPDYFFAQDTCEEIQAEPEIAESCATWSAECNGGCIAELEAWYGCAFAGCGITCGFGKGKKKDEPDAASAAVMDFVAFFVLGSLALATLAGAACARGAAPYDVVGENLLVVLLAVFNLCGDAAMSILIKRKLNNTMWLVCVGVICAPLVVHVIAILDAWLYRADLTKLTKCNKAVVALALFFSLPALDGLALALPWPDRAHEGFPTARYSKASLVRAGQDAVMLLLKLVFYQSYAGFSALAMVLSVFSLVSLVLHARRAQKIWPEIFVRNRNRDTRSDTEMTRAVAVPEVPMATAVPAGDVPLPAVPKSPPAPAPAPPPALSSWEDQSFAGDVAAPPPTAPPGPAPAPPPAPRPAPLPAAKPERPAGWRPPPPPPRAAPPAEQAPTPAGQVRVVAAAFVPSEDWQLACAAGDRVTVTTEDDGLGWVEVVREADGAKGLVPLSYLTAE</sequence>
<protein>
    <recommendedName>
        <fullName evidence="6">SH3 domain-containing protein</fullName>
    </recommendedName>
</protein>
<feature type="compositionally biased region" description="Pro residues" evidence="3">
    <location>
        <begin position="385"/>
        <end position="401"/>
    </location>
</feature>
<dbReference type="Gene3D" id="2.30.30.40">
    <property type="entry name" value="SH3 Domains"/>
    <property type="match status" value="1"/>
</dbReference>
<dbReference type="PROSITE" id="PS50002">
    <property type="entry name" value="SH3"/>
    <property type="match status" value="1"/>
</dbReference>
<feature type="chain" id="PRO_5035153305" description="SH3 domain-containing protein" evidence="5">
    <location>
        <begin position="22"/>
        <end position="528"/>
    </location>
</feature>
<feature type="compositionally biased region" description="Low complexity" evidence="3">
    <location>
        <begin position="460"/>
        <end position="469"/>
    </location>
</feature>
<proteinExistence type="predicted"/>
<evidence type="ECO:0000259" key="6">
    <source>
        <dbReference type="PROSITE" id="PS50002"/>
    </source>
</evidence>
<feature type="transmembrane region" description="Helical" evidence="4">
    <location>
        <begin position="315"/>
        <end position="335"/>
    </location>
</feature>
<feature type="signal peptide" evidence="5">
    <location>
        <begin position="1"/>
        <end position="21"/>
    </location>
</feature>
<dbReference type="AlphaFoldDB" id="A0A8J2WXC1"/>
<keyword evidence="4" id="KW-0812">Transmembrane</keyword>
<evidence type="ECO:0000256" key="1">
    <source>
        <dbReference type="ARBA" id="ARBA00022443"/>
    </source>
</evidence>
<keyword evidence="5" id="KW-0732">Signal</keyword>
<feature type="domain" description="SH3" evidence="6">
    <location>
        <begin position="468"/>
        <end position="528"/>
    </location>
</feature>
<feature type="transmembrane region" description="Helical" evidence="4">
    <location>
        <begin position="255"/>
        <end position="277"/>
    </location>
</feature>
<dbReference type="Proteomes" id="UP000789595">
    <property type="component" value="Unassembled WGS sequence"/>
</dbReference>
<evidence type="ECO:0000256" key="2">
    <source>
        <dbReference type="PROSITE-ProRule" id="PRU00192"/>
    </source>
</evidence>
<evidence type="ECO:0000313" key="8">
    <source>
        <dbReference type="Proteomes" id="UP000789595"/>
    </source>
</evidence>
<feature type="compositionally biased region" description="Pro residues" evidence="3">
    <location>
        <begin position="416"/>
        <end position="440"/>
    </location>
</feature>
<feature type="region of interest" description="Disordered" evidence="3">
    <location>
        <begin position="382"/>
        <end position="470"/>
    </location>
</feature>
<evidence type="ECO:0000256" key="5">
    <source>
        <dbReference type="SAM" id="SignalP"/>
    </source>
</evidence>
<keyword evidence="4" id="KW-1133">Transmembrane helix</keyword>
<gene>
    <name evidence="7" type="ORF">PECAL_1P17240</name>
</gene>
<feature type="transmembrane region" description="Helical" evidence="4">
    <location>
        <begin position="156"/>
        <end position="176"/>
    </location>
</feature>
<dbReference type="InterPro" id="IPR036028">
    <property type="entry name" value="SH3-like_dom_sf"/>
</dbReference>
<dbReference type="EMBL" id="CAKKNE010000001">
    <property type="protein sequence ID" value="CAH0365291.1"/>
    <property type="molecule type" value="Genomic_DNA"/>
</dbReference>
<feature type="compositionally biased region" description="Pro residues" evidence="3">
    <location>
        <begin position="449"/>
        <end position="459"/>
    </location>
</feature>
<dbReference type="InterPro" id="IPR001452">
    <property type="entry name" value="SH3_domain"/>
</dbReference>
<accession>A0A8J2WXC1</accession>
<keyword evidence="8" id="KW-1185">Reference proteome</keyword>
<dbReference type="OrthoDB" id="8783038at2759"/>
<keyword evidence="1 2" id="KW-0728">SH3 domain</keyword>
<evidence type="ECO:0000256" key="4">
    <source>
        <dbReference type="SAM" id="Phobius"/>
    </source>
</evidence>
<evidence type="ECO:0000313" key="7">
    <source>
        <dbReference type="EMBL" id="CAH0365291.1"/>
    </source>
</evidence>
<dbReference type="SUPFAM" id="SSF50044">
    <property type="entry name" value="SH3-domain"/>
    <property type="match status" value="1"/>
</dbReference>
<reference evidence="7" key="1">
    <citation type="submission" date="2021-11" db="EMBL/GenBank/DDBJ databases">
        <authorList>
            <consortium name="Genoscope - CEA"/>
            <person name="William W."/>
        </authorList>
    </citation>
    <scope>NUCLEOTIDE SEQUENCE</scope>
</reference>
<evidence type="ECO:0000256" key="3">
    <source>
        <dbReference type="SAM" id="MobiDB-lite"/>
    </source>
</evidence>
<feature type="transmembrane region" description="Helical" evidence="4">
    <location>
        <begin position="188"/>
        <end position="209"/>
    </location>
</feature>
<name>A0A8J2WXC1_9STRA</name>
<keyword evidence="4" id="KW-0472">Membrane</keyword>
<comment type="caution">
    <text evidence="7">The sequence shown here is derived from an EMBL/GenBank/DDBJ whole genome shotgun (WGS) entry which is preliminary data.</text>
</comment>
<organism evidence="7 8">
    <name type="scientific">Pelagomonas calceolata</name>
    <dbReference type="NCBI Taxonomy" id="35677"/>
    <lineage>
        <taxon>Eukaryota</taxon>
        <taxon>Sar</taxon>
        <taxon>Stramenopiles</taxon>
        <taxon>Ochrophyta</taxon>
        <taxon>Pelagophyceae</taxon>
        <taxon>Pelagomonadales</taxon>
        <taxon>Pelagomonadaceae</taxon>
        <taxon>Pelagomonas</taxon>
    </lineage>
</organism>